<evidence type="ECO:0000256" key="1">
    <source>
        <dbReference type="ARBA" id="ARBA00004123"/>
    </source>
</evidence>
<dbReference type="GO" id="GO:0010468">
    <property type="term" value="P:regulation of gene expression"/>
    <property type="evidence" value="ECO:0007669"/>
    <property type="project" value="TreeGrafter"/>
</dbReference>
<keyword evidence="6" id="KW-0862">Zinc</keyword>
<dbReference type="Pfam" id="PF13894">
    <property type="entry name" value="zf-C2H2_4"/>
    <property type="match status" value="1"/>
</dbReference>
<dbReference type="InterPro" id="IPR013087">
    <property type="entry name" value="Znf_C2H2_type"/>
</dbReference>
<dbReference type="FunFam" id="3.30.160.60:FF:000597">
    <property type="entry name" value="zinc finger protein 236 isoform X3"/>
    <property type="match status" value="1"/>
</dbReference>
<dbReference type="SMART" id="SM00355">
    <property type="entry name" value="ZnF_C2H2"/>
    <property type="match status" value="4"/>
</dbReference>
<keyword evidence="5 11" id="KW-0863">Zinc-finger</keyword>
<feature type="non-terminal residue" evidence="13">
    <location>
        <position position="259"/>
    </location>
</feature>
<dbReference type="GO" id="GO:0008270">
    <property type="term" value="F:zinc ion binding"/>
    <property type="evidence" value="ECO:0007669"/>
    <property type="project" value="UniProtKB-KW"/>
</dbReference>
<dbReference type="FunFam" id="3.30.160.60:FF:001480">
    <property type="entry name" value="Si:cabz01071911.3"/>
    <property type="match status" value="1"/>
</dbReference>
<dbReference type="FunFam" id="3.30.160.60:FF:000450">
    <property type="entry name" value="PR domain zinc finger protein 14"/>
    <property type="match status" value="1"/>
</dbReference>
<proteinExistence type="inferred from homology"/>
<feature type="domain" description="C2H2-type" evidence="12">
    <location>
        <begin position="172"/>
        <end position="199"/>
    </location>
</feature>
<protein>
    <recommendedName>
        <fullName evidence="12">C2H2-type domain-containing protein</fullName>
    </recommendedName>
</protein>
<evidence type="ECO:0000313" key="13">
    <source>
        <dbReference type="EMBL" id="JAS15080.1"/>
    </source>
</evidence>
<dbReference type="PANTHER" id="PTHR16515:SF49">
    <property type="entry name" value="GASTRULA ZINC FINGER PROTEIN XLCGF49.1-LIKE-RELATED"/>
    <property type="match status" value="1"/>
</dbReference>
<accession>A0A1B6CNN5</accession>
<dbReference type="InterPro" id="IPR050331">
    <property type="entry name" value="Zinc_finger"/>
</dbReference>
<dbReference type="PROSITE" id="PS50157">
    <property type="entry name" value="ZINC_FINGER_C2H2_2"/>
    <property type="match status" value="4"/>
</dbReference>
<evidence type="ECO:0000256" key="4">
    <source>
        <dbReference type="ARBA" id="ARBA00022737"/>
    </source>
</evidence>
<feature type="domain" description="C2H2-type" evidence="12">
    <location>
        <begin position="144"/>
        <end position="171"/>
    </location>
</feature>
<dbReference type="PROSITE" id="PS00028">
    <property type="entry name" value="ZINC_FINGER_C2H2_1"/>
    <property type="match status" value="4"/>
</dbReference>
<name>A0A1B6CNN5_9HEMI</name>
<evidence type="ECO:0000256" key="5">
    <source>
        <dbReference type="ARBA" id="ARBA00022771"/>
    </source>
</evidence>
<dbReference type="PANTHER" id="PTHR16515">
    <property type="entry name" value="PR DOMAIN ZINC FINGER PROTEIN"/>
    <property type="match status" value="1"/>
</dbReference>
<comment type="similarity">
    <text evidence="2">Belongs to the krueppel C2H2-type zinc-finger protein family.</text>
</comment>
<evidence type="ECO:0000259" key="12">
    <source>
        <dbReference type="PROSITE" id="PS50157"/>
    </source>
</evidence>
<keyword evidence="3" id="KW-0479">Metal-binding</keyword>
<evidence type="ECO:0000256" key="10">
    <source>
        <dbReference type="ARBA" id="ARBA00023242"/>
    </source>
</evidence>
<evidence type="ECO:0000256" key="2">
    <source>
        <dbReference type="ARBA" id="ARBA00006991"/>
    </source>
</evidence>
<organism evidence="13">
    <name type="scientific">Clastoptera arizonana</name>
    <name type="common">Arizona spittle bug</name>
    <dbReference type="NCBI Taxonomy" id="38151"/>
    <lineage>
        <taxon>Eukaryota</taxon>
        <taxon>Metazoa</taxon>
        <taxon>Ecdysozoa</taxon>
        <taxon>Arthropoda</taxon>
        <taxon>Hexapoda</taxon>
        <taxon>Insecta</taxon>
        <taxon>Pterygota</taxon>
        <taxon>Neoptera</taxon>
        <taxon>Paraneoptera</taxon>
        <taxon>Hemiptera</taxon>
        <taxon>Auchenorrhyncha</taxon>
        <taxon>Cercopoidea</taxon>
        <taxon>Clastopteridae</taxon>
        <taxon>Clastoptera</taxon>
    </lineage>
</organism>
<evidence type="ECO:0000256" key="11">
    <source>
        <dbReference type="PROSITE-ProRule" id="PRU00042"/>
    </source>
</evidence>
<keyword evidence="8" id="KW-0238">DNA-binding</keyword>
<feature type="domain" description="C2H2-type" evidence="12">
    <location>
        <begin position="228"/>
        <end position="255"/>
    </location>
</feature>
<dbReference type="Gene3D" id="3.30.160.60">
    <property type="entry name" value="Classic Zinc Finger"/>
    <property type="match status" value="4"/>
</dbReference>
<keyword evidence="7" id="KW-0805">Transcription regulation</keyword>
<dbReference type="AlphaFoldDB" id="A0A1B6CNN5"/>
<evidence type="ECO:0000256" key="9">
    <source>
        <dbReference type="ARBA" id="ARBA00023163"/>
    </source>
</evidence>
<evidence type="ECO:0000256" key="8">
    <source>
        <dbReference type="ARBA" id="ARBA00023125"/>
    </source>
</evidence>
<dbReference type="Pfam" id="PF00096">
    <property type="entry name" value="zf-C2H2"/>
    <property type="match status" value="3"/>
</dbReference>
<evidence type="ECO:0000256" key="6">
    <source>
        <dbReference type="ARBA" id="ARBA00022833"/>
    </source>
</evidence>
<reference evidence="13" key="1">
    <citation type="submission" date="2015-12" db="EMBL/GenBank/DDBJ databases">
        <title>De novo transcriptome assembly of four potential Pierce s Disease insect vectors from Arizona vineyards.</title>
        <authorList>
            <person name="Tassone E.E."/>
        </authorList>
    </citation>
    <scope>NUCLEOTIDE SEQUENCE</scope>
</reference>
<gene>
    <name evidence="13" type="ORF">g.14597</name>
</gene>
<sequence>MAMEIKSEPFDTTNEYLIDTLIKEEKPDFSVTPFNDAELKIEEDKNVDDYQDLPLDEPEEDRKITTTFIRNGIKIQENMPKIFDDQNKSDFYKVEVAMLNTVSSLGKPNKEDVLTKASNNCKYNNFEMNNTYSTTDFAPKSKPYKCEYCEAEFHQQSELKVHIRTHSDERPYKCKLCNARFNYKSVLKSHIRTHTGERPYKCKYCKAEFNKSSILTIHLRTHTGEKPYKCGFCKAEFNSKQGLSVHIRIHTGEKRYKCE</sequence>
<keyword evidence="10" id="KW-0539">Nucleus</keyword>
<keyword evidence="4" id="KW-0677">Repeat</keyword>
<keyword evidence="9" id="KW-0804">Transcription</keyword>
<feature type="domain" description="C2H2-type" evidence="12">
    <location>
        <begin position="200"/>
        <end position="227"/>
    </location>
</feature>
<evidence type="ECO:0000256" key="7">
    <source>
        <dbReference type="ARBA" id="ARBA00023015"/>
    </source>
</evidence>
<evidence type="ECO:0000256" key="3">
    <source>
        <dbReference type="ARBA" id="ARBA00022723"/>
    </source>
</evidence>
<dbReference type="GO" id="GO:0003677">
    <property type="term" value="F:DNA binding"/>
    <property type="evidence" value="ECO:0007669"/>
    <property type="project" value="UniProtKB-KW"/>
</dbReference>
<dbReference type="InterPro" id="IPR036236">
    <property type="entry name" value="Znf_C2H2_sf"/>
</dbReference>
<dbReference type="SUPFAM" id="SSF57667">
    <property type="entry name" value="beta-beta-alpha zinc fingers"/>
    <property type="match status" value="3"/>
</dbReference>
<dbReference type="FunFam" id="3.30.160.60:FF:000075">
    <property type="entry name" value="Putative zinc finger protein 536"/>
    <property type="match status" value="1"/>
</dbReference>
<dbReference type="GO" id="GO:0005634">
    <property type="term" value="C:nucleus"/>
    <property type="evidence" value="ECO:0007669"/>
    <property type="project" value="UniProtKB-SubCell"/>
</dbReference>
<dbReference type="EMBL" id="GEDC01022218">
    <property type="protein sequence ID" value="JAS15080.1"/>
    <property type="molecule type" value="Transcribed_RNA"/>
</dbReference>
<comment type="subcellular location">
    <subcellularLocation>
        <location evidence="1">Nucleus</location>
    </subcellularLocation>
</comment>